<keyword evidence="3" id="KW-1185">Reference proteome</keyword>
<reference evidence="2 3" key="2">
    <citation type="submission" date="2024-03" db="EMBL/GenBank/DDBJ databases">
        <title>The Genome Sequence of Enterococcus sp. DIV1094.</title>
        <authorList>
            <consortium name="The Broad Institute Genomics Platform"/>
            <consortium name="The Broad Institute Microbial Omics Core"/>
            <consortium name="The Broad Institute Genomic Center for Infectious Diseases"/>
            <person name="Earl A."/>
            <person name="Manson A."/>
            <person name="Gilmore M."/>
            <person name="Schwartman J."/>
            <person name="Shea T."/>
            <person name="Abouelleil A."/>
            <person name="Cao P."/>
            <person name="Chapman S."/>
            <person name="Cusick C."/>
            <person name="Young S."/>
            <person name="Neafsey D."/>
            <person name="Nusbaum C."/>
            <person name="Birren B."/>
        </authorList>
    </citation>
    <scope>NUCLEOTIDE SEQUENCE [LARGE SCALE GENOMIC DNA]</scope>
    <source>
        <strain evidence="2 3">DIV1094</strain>
    </source>
</reference>
<proteinExistence type="predicted"/>
<dbReference type="Proteomes" id="UP000664360">
    <property type="component" value="Chromosome"/>
</dbReference>
<dbReference type="PROSITE" id="PS51186">
    <property type="entry name" value="GNAT"/>
    <property type="match status" value="1"/>
</dbReference>
<evidence type="ECO:0000313" key="2">
    <source>
        <dbReference type="EMBL" id="WYJ80980.1"/>
    </source>
</evidence>
<dbReference type="RefSeq" id="WP_206857373.1">
    <property type="nucleotide sequence ID" value="NZ_CP147250.1"/>
</dbReference>
<dbReference type="CDD" id="cd04301">
    <property type="entry name" value="NAT_SF"/>
    <property type="match status" value="1"/>
</dbReference>
<feature type="domain" description="N-acetyltransferase" evidence="1">
    <location>
        <begin position="1"/>
        <end position="142"/>
    </location>
</feature>
<organism evidence="2 3">
    <name type="scientific">Candidatus Enterococcus mangumiae</name>
    <dbReference type="NCBI Taxonomy" id="2230878"/>
    <lineage>
        <taxon>Bacteria</taxon>
        <taxon>Bacillati</taxon>
        <taxon>Bacillota</taxon>
        <taxon>Bacilli</taxon>
        <taxon>Lactobacillales</taxon>
        <taxon>Enterococcaceae</taxon>
        <taxon>Enterococcus</taxon>
    </lineage>
</organism>
<evidence type="ECO:0000313" key="3">
    <source>
        <dbReference type="Proteomes" id="UP000664360"/>
    </source>
</evidence>
<dbReference type="SUPFAM" id="SSF55729">
    <property type="entry name" value="Acyl-CoA N-acyltransferases (Nat)"/>
    <property type="match status" value="1"/>
</dbReference>
<dbReference type="EMBL" id="CP147250">
    <property type="protein sequence ID" value="WYJ80980.1"/>
    <property type="molecule type" value="Genomic_DNA"/>
</dbReference>
<evidence type="ECO:0000259" key="1">
    <source>
        <dbReference type="PROSITE" id="PS51186"/>
    </source>
</evidence>
<name>A0ABZ2SZ10_9ENTE</name>
<dbReference type="InterPro" id="IPR000182">
    <property type="entry name" value="GNAT_dom"/>
</dbReference>
<reference evidence="2 3" key="1">
    <citation type="submission" date="2021-03" db="EMBL/GenBank/DDBJ databases">
        <authorList>
            <person name="Gilmore M.S."/>
            <person name="Schwartzman J."/>
            <person name="Van Tyne D."/>
            <person name="Martin M."/>
            <person name="Earl A.M."/>
            <person name="Manson A.L."/>
            <person name="Straub T."/>
            <person name="Salamzade R."/>
            <person name="Saavedra J."/>
            <person name="Lebreton F."/>
            <person name="Prichula J."/>
            <person name="Schaufler K."/>
            <person name="Gaca A."/>
            <person name="Sgardioli B."/>
            <person name="Wagenaar J."/>
            <person name="Strong T."/>
        </authorList>
    </citation>
    <scope>NUCLEOTIDE SEQUENCE [LARGE SCALE GENOMIC DNA]</scope>
    <source>
        <strain evidence="2 3">DIV1094</strain>
    </source>
</reference>
<dbReference type="InterPro" id="IPR016181">
    <property type="entry name" value="Acyl_CoA_acyltransferase"/>
</dbReference>
<protein>
    <recommendedName>
        <fullName evidence="1">N-acetyltransferase domain-containing protein</fullName>
    </recommendedName>
</protein>
<dbReference type="Gene3D" id="3.40.630.30">
    <property type="match status" value="1"/>
</dbReference>
<accession>A0ABZ2SZ10</accession>
<gene>
    <name evidence="2" type="ORF">DOK79_002564</name>
</gene>
<dbReference type="Pfam" id="PF13673">
    <property type="entry name" value="Acetyltransf_10"/>
    <property type="match status" value="1"/>
</dbReference>
<sequence>MESYFGTEEWIKAASYTLRYAIFVLEQEIPAHLEFDGKDAYYPNLVRFHQEQPIATLRYQKLNDAKVQFDRFCVAKDWRKRGIGREMLQTAEKRTKSDAFQEVYLVAEMAAVPFYEKQGYQPFSDPLIEDGILCQQMRKKLHH</sequence>